<dbReference type="Proteomes" id="UP000683925">
    <property type="component" value="Unassembled WGS sequence"/>
</dbReference>
<evidence type="ECO:0000313" key="2">
    <source>
        <dbReference type="EMBL" id="CAD8183975.1"/>
    </source>
</evidence>
<reference evidence="2" key="1">
    <citation type="submission" date="2021-01" db="EMBL/GenBank/DDBJ databases">
        <authorList>
            <consortium name="Genoscope - CEA"/>
            <person name="William W."/>
        </authorList>
    </citation>
    <scope>NUCLEOTIDE SEQUENCE</scope>
</reference>
<evidence type="ECO:0008006" key="4">
    <source>
        <dbReference type="Google" id="ProtNLM"/>
    </source>
</evidence>
<accession>A0A8S1W6A3</accession>
<protein>
    <recommendedName>
        <fullName evidence="4">Transmembrane protein</fullName>
    </recommendedName>
</protein>
<keyword evidence="1" id="KW-0812">Transmembrane</keyword>
<organism evidence="2 3">
    <name type="scientific">Paramecium octaurelia</name>
    <dbReference type="NCBI Taxonomy" id="43137"/>
    <lineage>
        <taxon>Eukaryota</taxon>
        <taxon>Sar</taxon>
        <taxon>Alveolata</taxon>
        <taxon>Ciliophora</taxon>
        <taxon>Intramacronucleata</taxon>
        <taxon>Oligohymenophorea</taxon>
        <taxon>Peniculida</taxon>
        <taxon>Parameciidae</taxon>
        <taxon>Paramecium</taxon>
    </lineage>
</organism>
<comment type="caution">
    <text evidence="2">The sequence shown here is derived from an EMBL/GenBank/DDBJ whole genome shotgun (WGS) entry which is preliminary data.</text>
</comment>
<feature type="transmembrane region" description="Helical" evidence="1">
    <location>
        <begin position="29"/>
        <end position="48"/>
    </location>
</feature>
<dbReference type="PANTHER" id="PTHR12621">
    <property type="entry name" value="CYSTEINE AND HISTIDINE-RICH DOMAIN CHORD -CONTAINING PROTEIN"/>
    <property type="match status" value="1"/>
</dbReference>
<sequence length="525" mass="60801">MYNFFKTIDQFGIEQKLSIPSINPTQRSAIGGVATLTLYGISFAYFLYEFIDWQQNNKLPKITSLQKQISQAENVQVDGVFAEISHIALNENKIDPFDPQNLIFYPILTTQTNNKDENKILKSRLDNSVQENGHSINKFLIENTNFIGSPPTASQIQYVDYQILFGFCDPNALDVGQQCADKDTIVKFQEQQNFFQIQIYIQQYDTKQKQLVKIPKFYTLDISTEKMQYCSFNLQASQNDVDDGFLFSNSNQQIFFSDFIMFTNSYDISQSEKVYGQQSVLVAYFTIDQIKQAVYIEYPKISEILANAGSIITWILQISFIFIKYNEMICTHNARKDVISMFYADYADFNVTTNWLGKMTQIGLKGKNYNVMKINSFFESLHQIADQKMSYINLQFEVSRIQLILQEYLGIDQMKKCLQQNHKLEPILDRIGLHEFPQTKKPLNQIQPQDIQNDNLKRQDQSEGELMMYSDNIPEEDLDLHIGLLLMKENAQYTQIEINQSMLPQAGSQVDLKIRNIEKQPSSIS</sequence>
<dbReference type="OMA" id="NEMICTH"/>
<dbReference type="OrthoDB" id="289947at2759"/>
<name>A0A8S1W6A3_PAROT</name>
<evidence type="ECO:0000256" key="1">
    <source>
        <dbReference type="SAM" id="Phobius"/>
    </source>
</evidence>
<keyword evidence="1" id="KW-1133">Transmembrane helix</keyword>
<evidence type="ECO:0000313" key="3">
    <source>
        <dbReference type="Proteomes" id="UP000683925"/>
    </source>
</evidence>
<dbReference type="AlphaFoldDB" id="A0A8S1W6A3"/>
<dbReference type="GO" id="GO:0008270">
    <property type="term" value="F:zinc ion binding"/>
    <property type="evidence" value="ECO:0007669"/>
    <property type="project" value="TreeGrafter"/>
</dbReference>
<dbReference type="EMBL" id="CAJJDP010000081">
    <property type="protein sequence ID" value="CAD8183975.1"/>
    <property type="molecule type" value="Genomic_DNA"/>
</dbReference>
<dbReference type="PANTHER" id="PTHR12621:SF7">
    <property type="entry name" value="CYSTEINE AND HISTIDINE-RICH DOMAIN-CONTAINING PROTEIN 1"/>
    <property type="match status" value="1"/>
</dbReference>
<keyword evidence="3" id="KW-1185">Reference proteome</keyword>
<proteinExistence type="predicted"/>
<gene>
    <name evidence="2" type="ORF">POCTA_138.1.T0820079</name>
</gene>
<keyword evidence="1" id="KW-0472">Membrane</keyword>